<dbReference type="InterPro" id="IPR004449">
    <property type="entry name" value="SixA"/>
</dbReference>
<name>A0ABT5NXF6_9PSED</name>
<dbReference type="Gene3D" id="3.40.50.1240">
    <property type="entry name" value="Phosphoglycerate mutase-like"/>
    <property type="match status" value="1"/>
</dbReference>
<comment type="caution">
    <text evidence="1">The sequence shown here is derived from an EMBL/GenBank/DDBJ whole genome shotgun (WGS) entry which is preliminary data.</text>
</comment>
<accession>A0ABT5NXF6</accession>
<sequence>MKLWVLRHGEAEPRANSDAERRLTAHGREQVLRSAAGLLGQPLQAILASPYVRAQQTAALVHEALGFAQPLQTVPWLTPESDPQQVIAELDKLGLEHVLLVSHQPLVGALVGLLEHGHYRNAAPLSTASLAELEGDWPLAGLMTLRSLNHP</sequence>
<evidence type="ECO:0000313" key="2">
    <source>
        <dbReference type="Proteomes" id="UP001148203"/>
    </source>
</evidence>
<organism evidence="1 2">
    <name type="scientific">Pseudomonas fontis</name>
    <dbReference type="NCBI Taxonomy" id="2942633"/>
    <lineage>
        <taxon>Bacteria</taxon>
        <taxon>Pseudomonadati</taxon>
        <taxon>Pseudomonadota</taxon>
        <taxon>Gammaproteobacteria</taxon>
        <taxon>Pseudomonadales</taxon>
        <taxon>Pseudomonadaceae</taxon>
        <taxon>Pseudomonas</taxon>
    </lineage>
</organism>
<protein>
    <submittedName>
        <fullName evidence="1">Phosphohistidine phosphatase SixA</fullName>
    </submittedName>
</protein>
<keyword evidence="2" id="KW-1185">Reference proteome</keyword>
<dbReference type="CDD" id="cd07067">
    <property type="entry name" value="HP_PGM_like"/>
    <property type="match status" value="1"/>
</dbReference>
<dbReference type="SUPFAM" id="SSF53254">
    <property type="entry name" value="Phosphoglycerate mutase-like"/>
    <property type="match status" value="1"/>
</dbReference>
<evidence type="ECO:0000313" key="1">
    <source>
        <dbReference type="EMBL" id="MDD0992881.1"/>
    </source>
</evidence>
<dbReference type="NCBIfam" id="TIGR00249">
    <property type="entry name" value="sixA"/>
    <property type="match status" value="1"/>
</dbReference>
<dbReference type="EMBL" id="JAMDGY010000069">
    <property type="protein sequence ID" value="MDD0992881.1"/>
    <property type="molecule type" value="Genomic_DNA"/>
</dbReference>
<gene>
    <name evidence="1" type="primary">sixA</name>
    <name evidence="1" type="ORF">M5G11_20320</name>
</gene>
<proteinExistence type="predicted"/>
<dbReference type="SMART" id="SM00855">
    <property type="entry name" value="PGAM"/>
    <property type="match status" value="1"/>
</dbReference>
<dbReference type="Proteomes" id="UP001148203">
    <property type="component" value="Unassembled WGS sequence"/>
</dbReference>
<dbReference type="InterPro" id="IPR013078">
    <property type="entry name" value="His_Pase_superF_clade-1"/>
</dbReference>
<reference evidence="1 2" key="1">
    <citation type="submission" date="2022-05" db="EMBL/GenBank/DDBJ databases">
        <title>Novel Pseudomonas spp. Isolated from a Rainbow Trout Aquaculture Facility.</title>
        <authorList>
            <person name="Testerman T."/>
            <person name="Graf J."/>
        </authorList>
    </citation>
    <scope>NUCLEOTIDE SEQUENCE [LARGE SCALE GENOMIC DNA]</scope>
    <source>
        <strain evidence="1 2">ID681</strain>
    </source>
</reference>
<dbReference type="InterPro" id="IPR029033">
    <property type="entry name" value="His_PPase_superfam"/>
</dbReference>
<dbReference type="Pfam" id="PF00300">
    <property type="entry name" value="His_Phos_1"/>
    <property type="match status" value="1"/>
</dbReference>
<dbReference type="RefSeq" id="WP_273910423.1">
    <property type="nucleotide sequence ID" value="NZ_JAMDGX010000026.1"/>
</dbReference>